<dbReference type="Proteomes" id="UP000789920">
    <property type="component" value="Unassembled WGS sequence"/>
</dbReference>
<protein>
    <submittedName>
        <fullName evidence="1">17771_t:CDS:1</fullName>
    </submittedName>
</protein>
<proteinExistence type="predicted"/>
<feature type="non-terminal residue" evidence="1">
    <location>
        <position position="1"/>
    </location>
</feature>
<accession>A0ACA9SDX5</accession>
<evidence type="ECO:0000313" key="2">
    <source>
        <dbReference type="Proteomes" id="UP000789920"/>
    </source>
</evidence>
<reference evidence="1" key="1">
    <citation type="submission" date="2021-06" db="EMBL/GenBank/DDBJ databases">
        <authorList>
            <person name="Kallberg Y."/>
            <person name="Tangrot J."/>
            <person name="Rosling A."/>
        </authorList>
    </citation>
    <scope>NUCLEOTIDE SEQUENCE</scope>
    <source>
        <strain evidence="1">MA461A</strain>
    </source>
</reference>
<feature type="non-terminal residue" evidence="1">
    <location>
        <position position="95"/>
    </location>
</feature>
<evidence type="ECO:0000313" key="1">
    <source>
        <dbReference type="EMBL" id="CAG8836761.1"/>
    </source>
</evidence>
<sequence>PDYLPNPSYLPNSSSFTNNELDNIDDQFSEIIKLGNHSSKEIAGQVKYRLEFEEYSETAPDSIACIYNISGINPKKACEIFDLKNIQYSYKEGTT</sequence>
<comment type="caution">
    <text evidence="1">The sequence shown here is derived from an EMBL/GenBank/DDBJ whole genome shotgun (WGS) entry which is preliminary data.</text>
</comment>
<gene>
    <name evidence="1" type="ORF">RPERSI_LOCUS30050</name>
</gene>
<dbReference type="EMBL" id="CAJVQC010115647">
    <property type="protein sequence ID" value="CAG8836761.1"/>
    <property type="molecule type" value="Genomic_DNA"/>
</dbReference>
<organism evidence="1 2">
    <name type="scientific">Racocetra persica</name>
    <dbReference type="NCBI Taxonomy" id="160502"/>
    <lineage>
        <taxon>Eukaryota</taxon>
        <taxon>Fungi</taxon>
        <taxon>Fungi incertae sedis</taxon>
        <taxon>Mucoromycota</taxon>
        <taxon>Glomeromycotina</taxon>
        <taxon>Glomeromycetes</taxon>
        <taxon>Diversisporales</taxon>
        <taxon>Gigasporaceae</taxon>
        <taxon>Racocetra</taxon>
    </lineage>
</organism>
<name>A0ACA9SDX5_9GLOM</name>
<keyword evidence="2" id="KW-1185">Reference proteome</keyword>